<evidence type="ECO:0000256" key="2">
    <source>
        <dbReference type="ARBA" id="ARBA00023172"/>
    </source>
</evidence>
<keyword evidence="1" id="KW-0238">DNA-binding</keyword>
<sequence>MTAVHPSWEAGADLPRVLDALPPAAATWADEDVPSAFEVPAGAGTGADGPPVPAVPGRVPTPSGRTLSAAAARRVRLATPFNTRRGRESRTALFTAWCREHGRVSTDPGTVPDYLAHLADRGHQPETLETYAGTLAHGLALSGHPLDAEDRSYISAIVNHRSAELAADPDGAGDALQATECTREDLAAMLATLDRSTVVGRRDACALTLDWYMAGRSCEPGALNIRDVVEETAEVADEHTGELLQLPALVVTVRRSKTNPHGRLKDVVRIVAQDDDTCPVAAWRAWREVLAAAGVERGPLLRRVKNGRLTTAGRPPRDPERAGGIGDRTIRNLVRDTAAAAGLTRALDDDERRLLSTAAEAAELAALAEGEREAFAAERRRARRLLRRSLRRYSGHSMRRGHVRHLQRIGTPRHVIEAQCRYVPGSKALARYLDDLVPWQDNPTVLMRRAAARPPGRRRRDGDHAGPGRAELRG</sequence>
<name>A0ABP7HP67_9ACTN</name>
<dbReference type="EMBL" id="BAABDE010000017">
    <property type="protein sequence ID" value="GAA3800908.1"/>
    <property type="molecule type" value="Genomic_DNA"/>
</dbReference>
<protein>
    <submittedName>
        <fullName evidence="4">Site-specific integrase</fullName>
    </submittedName>
</protein>
<organism evidence="4 5">
    <name type="scientific">Streptomyces coacervatus</name>
    <dbReference type="NCBI Taxonomy" id="647381"/>
    <lineage>
        <taxon>Bacteria</taxon>
        <taxon>Bacillati</taxon>
        <taxon>Actinomycetota</taxon>
        <taxon>Actinomycetes</taxon>
        <taxon>Kitasatosporales</taxon>
        <taxon>Streptomycetaceae</taxon>
        <taxon>Streptomyces</taxon>
    </lineage>
</organism>
<dbReference type="SUPFAM" id="SSF47823">
    <property type="entry name" value="lambda integrase-like, N-terminal domain"/>
    <property type="match status" value="1"/>
</dbReference>
<dbReference type="SUPFAM" id="SSF56349">
    <property type="entry name" value="DNA breaking-rejoining enzymes"/>
    <property type="match status" value="1"/>
</dbReference>
<dbReference type="InterPro" id="IPR013762">
    <property type="entry name" value="Integrase-like_cat_sf"/>
</dbReference>
<accession>A0ABP7HP67</accession>
<dbReference type="Proteomes" id="UP001501009">
    <property type="component" value="Unassembled WGS sequence"/>
</dbReference>
<proteinExistence type="predicted"/>
<dbReference type="InterPro" id="IPR010998">
    <property type="entry name" value="Integrase_recombinase_N"/>
</dbReference>
<evidence type="ECO:0000313" key="5">
    <source>
        <dbReference type="Proteomes" id="UP001501009"/>
    </source>
</evidence>
<dbReference type="Gene3D" id="1.10.443.10">
    <property type="entry name" value="Intergrase catalytic core"/>
    <property type="match status" value="1"/>
</dbReference>
<keyword evidence="5" id="KW-1185">Reference proteome</keyword>
<dbReference type="Gene3D" id="1.10.150.130">
    <property type="match status" value="1"/>
</dbReference>
<reference evidence="5" key="1">
    <citation type="journal article" date="2019" name="Int. J. Syst. Evol. Microbiol.">
        <title>The Global Catalogue of Microorganisms (GCM) 10K type strain sequencing project: providing services to taxonomists for standard genome sequencing and annotation.</title>
        <authorList>
            <consortium name="The Broad Institute Genomics Platform"/>
            <consortium name="The Broad Institute Genome Sequencing Center for Infectious Disease"/>
            <person name="Wu L."/>
            <person name="Ma J."/>
        </authorList>
    </citation>
    <scope>NUCLEOTIDE SEQUENCE [LARGE SCALE GENOMIC DNA]</scope>
    <source>
        <strain evidence="5">JCM 17138</strain>
    </source>
</reference>
<evidence type="ECO:0000313" key="4">
    <source>
        <dbReference type="EMBL" id="GAA3800908.1"/>
    </source>
</evidence>
<evidence type="ECO:0000256" key="1">
    <source>
        <dbReference type="ARBA" id="ARBA00023125"/>
    </source>
</evidence>
<dbReference type="InterPro" id="IPR011010">
    <property type="entry name" value="DNA_brk_join_enz"/>
</dbReference>
<keyword evidence="2" id="KW-0233">DNA recombination</keyword>
<comment type="caution">
    <text evidence="4">The sequence shown here is derived from an EMBL/GenBank/DDBJ whole genome shotgun (WGS) entry which is preliminary data.</text>
</comment>
<dbReference type="RefSeq" id="WP_275777973.1">
    <property type="nucleotide sequence ID" value="NZ_BAABDE010000017.1"/>
</dbReference>
<feature type="compositionally biased region" description="Basic and acidic residues" evidence="3">
    <location>
        <begin position="460"/>
        <end position="474"/>
    </location>
</feature>
<evidence type="ECO:0000256" key="3">
    <source>
        <dbReference type="SAM" id="MobiDB-lite"/>
    </source>
</evidence>
<gene>
    <name evidence="4" type="ORF">GCM10022403_038980</name>
</gene>
<feature type="region of interest" description="Disordered" evidence="3">
    <location>
        <begin position="450"/>
        <end position="474"/>
    </location>
</feature>